<dbReference type="FunFam" id="2.170.130.10:FF:000001">
    <property type="entry name" value="Catecholate siderophore TonB-dependent receptor"/>
    <property type="match status" value="1"/>
</dbReference>
<dbReference type="CDD" id="cd01347">
    <property type="entry name" value="ligand_gated_channel"/>
    <property type="match status" value="1"/>
</dbReference>
<comment type="caution">
    <text evidence="19">The sequence shown here is derived from an EMBL/GenBank/DDBJ whole genome shotgun (WGS) entry which is preliminary data.</text>
</comment>
<protein>
    <submittedName>
        <fullName evidence="19">TonB-dependent siderophore receptor</fullName>
    </submittedName>
</protein>
<keyword evidence="3 14" id="KW-0813">Transport</keyword>
<keyword evidence="6 14" id="KW-0812">Transmembrane</keyword>
<evidence type="ECO:0000256" key="10">
    <source>
        <dbReference type="ARBA" id="ARBA00023077"/>
    </source>
</evidence>
<evidence type="ECO:0000256" key="14">
    <source>
        <dbReference type="PROSITE-ProRule" id="PRU01360"/>
    </source>
</evidence>
<feature type="short sequence motif" description="TonB box" evidence="15">
    <location>
        <begin position="52"/>
        <end position="58"/>
    </location>
</feature>
<evidence type="ECO:0000256" key="13">
    <source>
        <dbReference type="ARBA" id="ARBA00023237"/>
    </source>
</evidence>
<evidence type="ECO:0000256" key="4">
    <source>
        <dbReference type="ARBA" id="ARBA00022452"/>
    </source>
</evidence>
<keyword evidence="12 19" id="KW-0675">Receptor</keyword>
<dbReference type="GO" id="GO:0009279">
    <property type="term" value="C:cell outer membrane"/>
    <property type="evidence" value="ECO:0007669"/>
    <property type="project" value="UniProtKB-SubCell"/>
</dbReference>
<comment type="subcellular location">
    <subcellularLocation>
        <location evidence="1 14">Cell outer membrane</location>
        <topology evidence="1 14">Multi-pass membrane protein</topology>
    </subcellularLocation>
</comment>
<dbReference type="PANTHER" id="PTHR32552:SF68">
    <property type="entry name" value="FERRICHROME OUTER MEMBRANE TRANSPORTER_PHAGE RECEPTOR"/>
    <property type="match status" value="1"/>
</dbReference>
<keyword evidence="9" id="KW-0406">Ion transport</keyword>
<evidence type="ECO:0000256" key="3">
    <source>
        <dbReference type="ARBA" id="ARBA00022448"/>
    </source>
</evidence>
<evidence type="ECO:0000256" key="1">
    <source>
        <dbReference type="ARBA" id="ARBA00004571"/>
    </source>
</evidence>
<dbReference type="Pfam" id="PF00593">
    <property type="entry name" value="TonB_dep_Rec_b-barrel"/>
    <property type="match status" value="1"/>
</dbReference>
<keyword evidence="5" id="KW-0410">Iron transport</keyword>
<dbReference type="GO" id="GO:0015344">
    <property type="term" value="F:siderophore uptake transmembrane transporter activity"/>
    <property type="evidence" value="ECO:0007669"/>
    <property type="project" value="TreeGrafter"/>
</dbReference>
<evidence type="ECO:0000313" key="19">
    <source>
        <dbReference type="EMBL" id="NAW63937.1"/>
    </source>
</evidence>
<accession>A0A7X4W8U2</accession>
<dbReference type="InterPro" id="IPR036942">
    <property type="entry name" value="Beta-barrel_TonB_sf"/>
</dbReference>
<name>A0A7X4W8U2_9GAMM</name>
<proteinExistence type="inferred from homology"/>
<dbReference type="InterPro" id="IPR010916">
    <property type="entry name" value="TonB_box_CS"/>
</dbReference>
<dbReference type="Gene3D" id="2.40.170.20">
    <property type="entry name" value="TonB-dependent receptor, beta-barrel domain"/>
    <property type="match status" value="1"/>
</dbReference>
<keyword evidence="10 15" id="KW-0798">TonB box</keyword>
<dbReference type="InterPro" id="IPR000531">
    <property type="entry name" value="Beta-barrel_TonB"/>
</dbReference>
<dbReference type="EMBL" id="WXWW01000036">
    <property type="protein sequence ID" value="NAW63937.1"/>
    <property type="molecule type" value="Genomic_DNA"/>
</dbReference>
<evidence type="ECO:0000256" key="5">
    <source>
        <dbReference type="ARBA" id="ARBA00022496"/>
    </source>
</evidence>
<evidence type="ECO:0000256" key="12">
    <source>
        <dbReference type="ARBA" id="ARBA00023170"/>
    </source>
</evidence>
<feature type="domain" description="TonB-dependent receptor plug" evidence="18">
    <location>
        <begin position="66"/>
        <end position="166"/>
    </location>
</feature>
<evidence type="ECO:0000256" key="8">
    <source>
        <dbReference type="ARBA" id="ARBA00023004"/>
    </source>
</evidence>
<dbReference type="AlphaFoldDB" id="A0A7X4W8U2"/>
<gene>
    <name evidence="19" type="ORF">CAG72_01790</name>
</gene>
<dbReference type="PROSITE" id="PS52016">
    <property type="entry name" value="TONB_DEPENDENT_REC_3"/>
    <property type="match status" value="1"/>
</dbReference>
<reference evidence="19 20" key="1">
    <citation type="submission" date="2017-05" db="EMBL/GenBank/DDBJ databases">
        <title>High clonality and local adaptation shapes Vibrionaceae linages within an endangered oasis.</title>
        <authorList>
            <person name="Vazquez-Rosas-Landa M."/>
        </authorList>
    </citation>
    <scope>NUCLEOTIDE SEQUENCE [LARGE SCALE GENOMIC DNA]</scope>
    <source>
        <strain evidence="19 20">P46_P4S1P180</strain>
    </source>
</reference>
<dbReference type="PANTHER" id="PTHR32552">
    <property type="entry name" value="FERRICHROME IRON RECEPTOR-RELATED"/>
    <property type="match status" value="1"/>
</dbReference>
<dbReference type="GO" id="GO:0015891">
    <property type="term" value="P:siderophore transport"/>
    <property type="evidence" value="ECO:0007669"/>
    <property type="project" value="InterPro"/>
</dbReference>
<evidence type="ECO:0000256" key="2">
    <source>
        <dbReference type="ARBA" id="ARBA00009810"/>
    </source>
</evidence>
<dbReference type="RefSeq" id="WP_161442431.1">
    <property type="nucleotide sequence ID" value="NZ_WXWV01000263.1"/>
</dbReference>
<sequence length="706" mass="78297">MTQLFKPSPSALGLAIRQICHKSILPISLFAVTLPAFADDATNSVQDVEPETIVVTASALKVETPLEETPRSASVVDREELEIRQVQKVDEALRYRAGVTSQPYGADNDTDWIKVRGFDAATYLDGNRLFKDGYYGWMLEPFGIERVEVLKGPASILYGEAPPGGVINAVSKRPTDTPQGEIDLQVGNRSHKQIGIDISDYASENGDARYRIVAMANERDGVLDGTYNQRYYLAPSLALDLSDRTTLTLLASIIDDEGVPTNGFFPAYGSLIDTPQGKLDPSTNLGEPGYDINEKTQFSLGYALEHEFNDTWTLKQNANYGHIDLLLRSTYAFPNDSSSTAYRGLVYRDGTIDSFGLDTQTVGRFYTDRTEQTLLLGLDLQTHKNDGKEKDDYAFGDPIDIFNHTPGNFTPVDPSTLTSRTIGKDQVGLYAQHQVKLDGQWVMLLGGRYDYVKTKNNNKTSEVKEKRDDSQLSLNGGLMYLASNGFSPYVSYSESFEVLTTVDPATGKLYKPLEGQQTEIGVKYTPEFIDGYLNLALFDITQKNALVTNPDTFVQTQTGEATSQGVEVEGIGYLTDNLKLTASYTYTDARTDETYGKGKQQRAALIPRHAASAWLDYDFTTELLQGLTLGGGVRYNGETVDNPASSSRTVPSYTLVDAVARYNISNQWQAQLNVNNLFDETYVSSCDYYCYYGEERSVIATLNYRW</sequence>
<keyword evidence="7" id="KW-0732">Signal</keyword>
<dbReference type="SUPFAM" id="SSF56935">
    <property type="entry name" value="Porins"/>
    <property type="match status" value="1"/>
</dbReference>
<keyword evidence="11 14" id="KW-0472">Membrane</keyword>
<feature type="domain" description="TonB-dependent receptor-like beta-barrel" evidence="17">
    <location>
        <begin position="240"/>
        <end position="677"/>
    </location>
</feature>
<evidence type="ECO:0000256" key="9">
    <source>
        <dbReference type="ARBA" id="ARBA00023065"/>
    </source>
</evidence>
<evidence type="ECO:0000256" key="7">
    <source>
        <dbReference type="ARBA" id="ARBA00022729"/>
    </source>
</evidence>
<evidence type="ECO:0000259" key="17">
    <source>
        <dbReference type="Pfam" id="PF00593"/>
    </source>
</evidence>
<dbReference type="NCBIfam" id="TIGR01783">
    <property type="entry name" value="TonB-siderophor"/>
    <property type="match status" value="1"/>
</dbReference>
<evidence type="ECO:0000256" key="15">
    <source>
        <dbReference type="PROSITE-ProRule" id="PRU10143"/>
    </source>
</evidence>
<keyword evidence="4 14" id="KW-1134">Transmembrane beta strand</keyword>
<organism evidence="19 20">
    <name type="scientific">Photobacterium halotolerans</name>
    <dbReference type="NCBI Taxonomy" id="265726"/>
    <lineage>
        <taxon>Bacteria</taxon>
        <taxon>Pseudomonadati</taxon>
        <taxon>Pseudomonadota</taxon>
        <taxon>Gammaproteobacteria</taxon>
        <taxon>Vibrionales</taxon>
        <taxon>Vibrionaceae</taxon>
        <taxon>Photobacterium</taxon>
    </lineage>
</organism>
<evidence type="ECO:0000256" key="16">
    <source>
        <dbReference type="RuleBase" id="RU003357"/>
    </source>
</evidence>
<dbReference type="Pfam" id="PF07715">
    <property type="entry name" value="Plug"/>
    <property type="match status" value="1"/>
</dbReference>
<evidence type="ECO:0000313" key="20">
    <source>
        <dbReference type="Proteomes" id="UP000465712"/>
    </source>
</evidence>
<dbReference type="GO" id="GO:0038023">
    <property type="term" value="F:signaling receptor activity"/>
    <property type="evidence" value="ECO:0007669"/>
    <property type="project" value="InterPro"/>
</dbReference>
<comment type="similarity">
    <text evidence="2 14 16">Belongs to the TonB-dependent receptor family.</text>
</comment>
<dbReference type="InterPro" id="IPR012910">
    <property type="entry name" value="Plug_dom"/>
</dbReference>
<dbReference type="Proteomes" id="UP000465712">
    <property type="component" value="Unassembled WGS sequence"/>
</dbReference>
<dbReference type="InterPro" id="IPR037066">
    <property type="entry name" value="Plug_dom_sf"/>
</dbReference>
<evidence type="ECO:0000256" key="11">
    <source>
        <dbReference type="ARBA" id="ARBA00023136"/>
    </source>
</evidence>
<keyword evidence="13 14" id="KW-0998">Cell outer membrane</keyword>
<dbReference type="InterPro" id="IPR039426">
    <property type="entry name" value="TonB-dep_rcpt-like"/>
</dbReference>
<dbReference type="PROSITE" id="PS00430">
    <property type="entry name" value="TONB_DEPENDENT_REC_1"/>
    <property type="match status" value="1"/>
</dbReference>
<keyword evidence="8" id="KW-0408">Iron</keyword>
<dbReference type="Gene3D" id="2.170.130.10">
    <property type="entry name" value="TonB-dependent receptor, plug domain"/>
    <property type="match status" value="1"/>
</dbReference>
<evidence type="ECO:0000256" key="6">
    <source>
        <dbReference type="ARBA" id="ARBA00022692"/>
    </source>
</evidence>
<dbReference type="InterPro" id="IPR010105">
    <property type="entry name" value="TonB_sidphr_rcpt"/>
</dbReference>
<evidence type="ECO:0000259" key="18">
    <source>
        <dbReference type="Pfam" id="PF07715"/>
    </source>
</evidence>